<evidence type="ECO:0000313" key="3">
    <source>
        <dbReference type="Proteomes" id="UP000580830"/>
    </source>
</evidence>
<feature type="compositionally biased region" description="Polar residues" evidence="1">
    <location>
        <begin position="144"/>
        <end position="153"/>
    </location>
</feature>
<evidence type="ECO:0000256" key="1">
    <source>
        <dbReference type="SAM" id="MobiDB-lite"/>
    </source>
</evidence>
<gene>
    <name evidence="2" type="ORF">GXX24_05760</name>
</gene>
<organism evidence="2 3">
    <name type="scientific">Paracoccus solventivorans</name>
    <dbReference type="NCBI Taxonomy" id="53463"/>
    <lineage>
        <taxon>Bacteria</taxon>
        <taxon>Pseudomonadati</taxon>
        <taxon>Pseudomonadota</taxon>
        <taxon>Alphaproteobacteria</taxon>
        <taxon>Rhodobacterales</taxon>
        <taxon>Paracoccaceae</taxon>
        <taxon>Paracoccus</taxon>
    </lineage>
</organism>
<proteinExistence type="predicted"/>
<name>A0A832QVQ0_9RHOB</name>
<sequence length="168" mass="18278">MMRYLLIFHSDFAGQWRCLDSARLGRFTSGQAADLPGALNEAHGLALGWMLGRRVFGPLCRAAGAATEGVEWIRVHALDSGQAVIGLGNEYHGAWLEMFMQQSEPLGWIAAQRPAAARSAGALAALEARAGDPLRATDEACRQTMEQMRTQQDAAREQRRPKVAAQST</sequence>
<feature type="region of interest" description="Disordered" evidence="1">
    <location>
        <begin position="144"/>
        <end position="168"/>
    </location>
</feature>
<protein>
    <submittedName>
        <fullName evidence="2">Uncharacterized protein</fullName>
    </submittedName>
</protein>
<reference evidence="2 3" key="1">
    <citation type="journal article" date="2020" name="Biotechnol. Biofuels">
        <title>New insights from the biogas microbiome by comprehensive genome-resolved metagenomics of nearly 1600 species originating from multiple anaerobic digesters.</title>
        <authorList>
            <person name="Campanaro S."/>
            <person name="Treu L."/>
            <person name="Rodriguez-R L.M."/>
            <person name="Kovalovszki A."/>
            <person name="Ziels R.M."/>
            <person name="Maus I."/>
            <person name="Zhu X."/>
            <person name="Kougias P.G."/>
            <person name="Basile A."/>
            <person name="Luo G."/>
            <person name="Schluter A."/>
            <person name="Konstantinidis K.T."/>
            <person name="Angelidaki I."/>
        </authorList>
    </citation>
    <scope>NUCLEOTIDE SEQUENCE [LARGE SCALE GENOMIC DNA]</scope>
    <source>
        <strain evidence="2">AS04akNAM_125</strain>
    </source>
</reference>
<dbReference type="RefSeq" id="WP_303729713.1">
    <property type="nucleotide sequence ID" value="NZ_DULP01000084.1"/>
</dbReference>
<comment type="caution">
    <text evidence="2">The sequence shown here is derived from an EMBL/GenBank/DDBJ whole genome shotgun (WGS) entry which is preliminary data.</text>
</comment>
<dbReference type="AlphaFoldDB" id="A0A832QVQ0"/>
<dbReference type="Proteomes" id="UP000580830">
    <property type="component" value="Unassembled WGS sequence"/>
</dbReference>
<dbReference type="EMBL" id="DULP01000084">
    <property type="protein sequence ID" value="HHW33629.1"/>
    <property type="molecule type" value="Genomic_DNA"/>
</dbReference>
<accession>A0A832QVQ0</accession>
<evidence type="ECO:0000313" key="2">
    <source>
        <dbReference type="EMBL" id="HHW33629.1"/>
    </source>
</evidence>